<dbReference type="Gramene" id="TuG1812G0300002859.01.T01">
    <property type="protein sequence ID" value="TuG1812G0300002859.01.T01"/>
    <property type="gene ID" value="TuG1812G0300002859.01"/>
</dbReference>
<reference evidence="1" key="2">
    <citation type="submission" date="2018-03" db="EMBL/GenBank/DDBJ databases">
        <title>The Triticum urartu genome reveals the dynamic nature of wheat genome evolution.</title>
        <authorList>
            <person name="Ling H."/>
            <person name="Ma B."/>
            <person name="Shi X."/>
            <person name="Liu H."/>
            <person name="Dong L."/>
            <person name="Sun H."/>
            <person name="Cao Y."/>
            <person name="Gao Q."/>
            <person name="Zheng S."/>
            <person name="Li Y."/>
            <person name="Yu Y."/>
            <person name="Du H."/>
            <person name="Qi M."/>
            <person name="Li Y."/>
            <person name="Yu H."/>
            <person name="Cui Y."/>
            <person name="Wang N."/>
            <person name="Chen C."/>
            <person name="Wu H."/>
            <person name="Zhao Y."/>
            <person name="Zhang J."/>
            <person name="Li Y."/>
            <person name="Zhou W."/>
            <person name="Zhang B."/>
            <person name="Hu W."/>
            <person name="Eijk M."/>
            <person name="Tang J."/>
            <person name="Witsenboer H."/>
            <person name="Zhao S."/>
            <person name="Li Z."/>
            <person name="Zhang A."/>
            <person name="Wang D."/>
            <person name="Liang C."/>
        </authorList>
    </citation>
    <scope>NUCLEOTIDE SEQUENCE [LARGE SCALE GENOMIC DNA]</scope>
    <source>
        <strain evidence="1">cv. G1812</strain>
    </source>
</reference>
<sequence>MASEPPSTLPIRHHFPEFVQFLPNFFSSSSISFTTMHAELKAYLVDYHARTMARYDTVDKKHAQMLKILTGVSTPQLACPMGTAANGGLTDNARAAVVHDVFSSTTKAQETLELTPGASPASIKMVPVTCSTECSTQVITVTHVDEVHDATTTLRPERAVDINDKEVEKLTPAWAPPTISTDTSLNKEFVPPVATTSNIDPKAVVQELDTSPLPSIDTSTPVVSDGEHGVLLVVSSNLAAPALTMHWADCPVPAGDWVKPLTATINSADETHDTAIAERLHLSSFEHQPWLSTVQVQFYHMGPLFRPSPWSSFRPLSVASYLEEPCSRIHSQSRGGSCFSPCLIRLTIRDVPRDDPINGTDSDRTCTNGIQHKVPESISTIGPLAVARSTKQEACLEEYQDASSFLHQPDPGDGIAVACESDVSANLKSLDKGSVGSFGYRNDLVVTVDDMLKSTSEDNCSTRILIQDSAWHVSYEAFHFQYNERDPNSALNWFAHAKTTHDTHHATVVEYVIHMARTLLIMIELEQCTNPGLFVKWVVESGSNKNSKVVWQTYGIFLERVCYGGPDYAISI</sequence>
<dbReference type="AlphaFoldDB" id="A0A8R7PSJ8"/>
<reference evidence="1" key="3">
    <citation type="submission" date="2022-06" db="UniProtKB">
        <authorList>
            <consortium name="EnsemblPlants"/>
        </authorList>
    </citation>
    <scope>IDENTIFICATION</scope>
</reference>
<protein>
    <submittedName>
        <fullName evidence="1">Uncharacterized protein</fullName>
    </submittedName>
</protein>
<reference evidence="2" key="1">
    <citation type="journal article" date="2013" name="Nature">
        <title>Draft genome of the wheat A-genome progenitor Triticum urartu.</title>
        <authorList>
            <person name="Ling H.Q."/>
            <person name="Zhao S."/>
            <person name="Liu D."/>
            <person name="Wang J."/>
            <person name="Sun H."/>
            <person name="Zhang C."/>
            <person name="Fan H."/>
            <person name="Li D."/>
            <person name="Dong L."/>
            <person name="Tao Y."/>
            <person name="Gao C."/>
            <person name="Wu H."/>
            <person name="Li Y."/>
            <person name="Cui Y."/>
            <person name="Guo X."/>
            <person name="Zheng S."/>
            <person name="Wang B."/>
            <person name="Yu K."/>
            <person name="Liang Q."/>
            <person name="Yang W."/>
            <person name="Lou X."/>
            <person name="Chen J."/>
            <person name="Feng M."/>
            <person name="Jian J."/>
            <person name="Zhang X."/>
            <person name="Luo G."/>
            <person name="Jiang Y."/>
            <person name="Liu J."/>
            <person name="Wang Z."/>
            <person name="Sha Y."/>
            <person name="Zhang B."/>
            <person name="Wu H."/>
            <person name="Tang D."/>
            <person name="Shen Q."/>
            <person name="Xue P."/>
            <person name="Zou S."/>
            <person name="Wang X."/>
            <person name="Liu X."/>
            <person name="Wang F."/>
            <person name="Yang Y."/>
            <person name="An X."/>
            <person name="Dong Z."/>
            <person name="Zhang K."/>
            <person name="Zhang X."/>
            <person name="Luo M.C."/>
            <person name="Dvorak J."/>
            <person name="Tong Y."/>
            <person name="Wang J."/>
            <person name="Yang H."/>
            <person name="Li Z."/>
            <person name="Wang D."/>
            <person name="Zhang A."/>
            <person name="Wang J."/>
        </authorList>
    </citation>
    <scope>NUCLEOTIDE SEQUENCE</scope>
    <source>
        <strain evidence="2">cv. G1812</strain>
    </source>
</reference>
<proteinExistence type="predicted"/>
<keyword evidence="2" id="KW-1185">Reference proteome</keyword>
<accession>A0A8R7PSJ8</accession>
<dbReference type="Proteomes" id="UP000015106">
    <property type="component" value="Chromosome 3"/>
</dbReference>
<name>A0A8R7PSJ8_TRIUA</name>
<dbReference type="EnsemblPlants" id="TuG1812G0300002859.01.T01">
    <property type="protein sequence ID" value="TuG1812G0300002859.01.T01"/>
    <property type="gene ID" value="TuG1812G0300002859.01"/>
</dbReference>
<evidence type="ECO:0000313" key="2">
    <source>
        <dbReference type="Proteomes" id="UP000015106"/>
    </source>
</evidence>
<evidence type="ECO:0000313" key="1">
    <source>
        <dbReference type="EnsemblPlants" id="TuG1812G0300002859.01.T01"/>
    </source>
</evidence>
<organism evidence="1 2">
    <name type="scientific">Triticum urartu</name>
    <name type="common">Red wild einkorn</name>
    <name type="synonym">Crithodium urartu</name>
    <dbReference type="NCBI Taxonomy" id="4572"/>
    <lineage>
        <taxon>Eukaryota</taxon>
        <taxon>Viridiplantae</taxon>
        <taxon>Streptophyta</taxon>
        <taxon>Embryophyta</taxon>
        <taxon>Tracheophyta</taxon>
        <taxon>Spermatophyta</taxon>
        <taxon>Magnoliopsida</taxon>
        <taxon>Liliopsida</taxon>
        <taxon>Poales</taxon>
        <taxon>Poaceae</taxon>
        <taxon>BOP clade</taxon>
        <taxon>Pooideae</taxon>
        <taxon>Triticodae</taxon>
        <taxon>Triticeae</taxon>
        <taxon>Triticinae</taxon>
        <taxon>Triticum</taxon>
    </lineage>
</organism>